<keyword evidence="4" id="KW-0808">Transferase</keyword>
<dbReference type="OrthoDB" id="9805628at2"/>
<sequence length="315" mass="35624">MQQIDEYQYMERILALERPGEKNFLAFYDHRLRACVTNPRLMLIPMDDHLVHRGDGVFETLKFVDGKLYQLDAHIQRLRHSLETIFITPPAPWKDIRKIVVEVARAAGVSNGLVSIFIGRGLGGFSLDFRECEHSTLYVVARRFPSIPHQIWEKGVHACRTSIPARSKELAHIKSVNYLNNVLMKREAILKGCAYPLCFGPDHFLAEGAAENIIIVDHSGQMVVPEMTHALPGTTMLRALELIAREHDYVTRPISEDDIRVASEVILLGTSIDALSIVRYNGKPIHDVRPGPVSRRLRQLLQEDLLKNGTPLDEG</sequence>
<comment type="similarity">
    <text evidence="2">Belongs to the class-IV pyridoxal-phosphate-dependent aminotransferase family.</text>
</comment>
<dbReference type="PANTHER" id="PTHR42743">
    <property type="entry name" value="AMINO-ACID AMINOTRANSFERASE"/>
    <property type="match status" value="1"/>
</dbReference>
<dbReference type="CDD" id="cd00449">
    <property type="entry name" value="PLPDE_IV"/>
    <property type="match status" value="1"/>
</dbReference>
<dbReference type="GO" id="GO:0046394">
    <property type="term" value="P:carboxylic acid biosynthetic process"/>
    <property type="evidence" value="ECO:0007669"/>
    <property type="project" value="UniProtKB-ARBA"/>
</dbReference>
<dbReference type="InterPro" id="IPR036038">
    <property type="entry name" value="Aminotransferase-like"/>
</dbReference>
<organism evidence="4 5">
    <name type="scientific">Desulfoplanes formicivorans</name>
    <dbReference type="NCBI Taxonomy" id="1592317"/>
    <lineage>
        <taxon>Bacteria</taxon>
        <taxon>Pseudomonadati</taxon>
        <taxon>Thermodesulfobacteriota</taxon>
        <taxon>Desulfovibrionia</taxon>
        <taxon>Desulfovibrionales</taxon>
        <taxon>Desulfoplanaceae</taxon>
        <taxon>Desulfoplanes</taxon>
    </lineage>
</organism>
<accession>A0A194AE00</accession>
<comment type="cofactor">
    <cofactor evidence="1">
        <name>pyridoxal 5'-phosphate</name>
        <dbReference type="ChEBI" id="CHEBI:597326"/>
    </cofactor>
</comment>
<dbReference type="RefSeq" id="WP_069856746.1">
    <property type="nucleotide sequence ID" value="NZ_BDFE01000003.1"/>
</dbReference>
<reference evidence="5" key="1">
    <citation type="submission" date="2016-06" db="EMBL/GenBank/DDBJ databases">
        <title>Draft genome sequence of Desulfoplanes formicivorans strain Pf12B.</title>
        <authorList>
            <person name="Watanabe M."/>
            <person name="Kojima H."/>
            <person name="Fukui M."/>
        </authorList>
    </citation>
    <scope>NUCLEOTIDE SEQUENCE [LARGE SCALE GENOMIC DNA]</scope>
    <source>
        <strain evidence="5">Pf12B</strain>
    </source>
</reference>
<dbReference type="Gene3D" id="3.30.470.10">
    <property type="match status" value="1"/>
</dbReference>
<dbReference type="InterPro" id="IPR050571">
    <property type="entry name" value="Class-IV_PLP-Dep_Aminotrnsfr"/>
</dbReference>
<comment type="caution">
    <text evidence="4">The sequence shown here is derived from an EMBL/GenBank/DDBJ whole genome shotgun (WGS) entry which is preliminary data.</text>
</comment>
<gene>
    <name evidence="4" type="ORF">DPF_0034</name>
</gene>
<dbReference type="FunFam" id="3.20.10.10:FF:000002">
    <property type="entry name" value="D-alanine aminotransferase"/>
    <property type="match status" value="1"/>
</dbReference>
<dbReference type="EMBL" id="BDFE01000003">
    <property type="protein sequence ID" value="GAU07356.1"/>
    <property type="molecule type" value="Genomic_DNA"/>
</dbReference>
<evidence type="ECO:0000313" key="4">
    <source>
        <dbReference type="EMBL" id="GAU07356.1"/>
    </source>
</evidence>
<name>A0A194AE00_9BACT</name>
<dbReference type="InterPro" id="IPR043132">
    <property type="entry name" value="BCAT-like_C"/>
</dbReference>
<dbReference type="InterPro" id="IPR001544">
    <property type="entry name" value="Aminotrans_IV"/>
</dbReference>
<dbReference type="GO" id="GO:0008652">
    <property type="term" value="P:amino acid biosynthetic process"/>
    <property type="evidence" value="ECO:0007669"/>
    <property type="project" value="UniProtKB-ARBA"/>
</dbReference>
<evidence type="ECO:0000256" key="3">
    <source>
        <dbReference type="ARBA" id="ARBA00022898"/>
    </source>
</evidence>
<evidence type="ECO:0000256" key="1">
    <source>
        <dbReference type="ARBA" id="ARBA00001933"/>
    </source>
</evidence>
<dbReference type="SUPFAM" id="SSF56752">
    <property type="entry name" value="D-aminoacid aminotransferase-like PLP-dependent enzymes"/>
    <property type="match status" value="1"/>
</dbReference>
<keyword evidence="5" id="KW-1185">Reference proteome</keyword>
<dbReference type="STRING" id="1592317.DPF_0034"/>
<dbReference type="InterPro" id="IPR043131">
    <property type="entry name" value="BCAT-like_N"/>
</dbReference>
<keyword evidence="4" id="KW-0032">Aminotransferase</keyword>
<dbReference type="Gene3D" id="3.20.10.10">
    <property type="entry name" value="D-amino Acid Aminotransferase, subunit A, domain 2"/>
    <property type="match status" value="1"/>
</dbReference>
<dbReference type="AlphaFoldDB" id="A0A194AE00"/>
<evidence type="ECO:0000313" key="5">
    <source>
        <dbReference type="Proteomes" id="UP000095200"/>
    </source>
</evidence>
<dbReference type="Proteomes" id="UP000095200">
    <property type="component" value="Unassembled WGS sequence"/>
</dbReference>
<protein>
    <submittedName>
        <fullName evidence="4">Aminotransferase</fullName>
    </submittedName>
</protein>
<dbReference type="Pfam" id="PF01063">
    <property type="entry name" value="Aminotran_4"/>
    <property type="match status" value="1"/>
</dbReference>
<keyword evidence="3" id="KW-0663">Pyridoxal phosphate</keyword>
<dbReference type="GO" id="GO:0008483">
    <property type="term" value="F:transaminase activity"/>
    <property type="evidence" value="ECO:0007669"/>
    <property type="project" value="UniProtKB-KW"/>
</dbReference>
<proteinExistence type="inferred from homology"/>
<dbReference type="PANTHER" id="PTHR42743:SF22">
    <property type="entry name" value="D-AMINO-ACID TRANSAMINASE, CHLOROPLASTIC"/>
    <property type="match status" value="1"/>
</dbReference>
<evidence type="ECO:0000256" key="2">
    <source>
        <dbReference type="ARBA" id="ARBA00009320"/>
    </source>
</evidence>